<gene>
    <name evidence="2" type="ORF">GCM10007425_16630</name>
</gene>
<feature type="transmembrane region" description="Helical" evidence="1">
    <location>
        <begin position="253"/>
        <end position="274"/>
    </location>
</feature>
<keyword evidence="1" id="KW-1133">Transmembrane helix</keyword>
<comment type="caution">
    <text evidence="2">The sequence shown here is derived from an EMBL/GenBank/DDBJ whole genome shotgun (WGS) entry which is preliminary data.</text>
</comment>
<reference evidence="2" key="2">
    <citation type="submission" date="2020-09" db="EMBL/GenBank/DDBJ databases">
        <authorList>
            <person name="Sun Q."/>
            <person name="Zhou Y."/>
        </authorList>
    </citation>
    <scope>NUCLEOTIDE SEQUENCE</scope>
    <source>
        <strain evidence="2">CGMCC 1.15760</strain>
    </source>
</reference>
<evidence type="ECO:0000313" key="3">
    <source>
        <dbReference type="Proteomes" id="UP000616608"/>
    </source>
</evidence>
<keyword evidence="1" id="KW-0812">Transmembrane</keyword>
<evidence type="ECO:0000256" key="1">
    <source>
        <dbReference type="SAM" id="Phobius"/>
    </source>
</evidence>
<feature type="transmembrane region" description="Helical" evidence="1">
    <location>
        <begin position="227"/>
        <end position="246"/>
    </location>
</feature>
<organism evidence="2 3">
    <name type="scientific">Lysinibacillus alkalisoli</name>
    <dbReference type="NCBI Taxonomy" id="1911548"/>
    <lineage>
        <taxon>Bacteria</taxon>
        <taxon>Bacillati</taxon>
        <taxon>Bacillota</taxon>
        <taxon>Bacilli</taxon>
        <taxon>Bacillales</taxon>
        <taxon>Bacillaceae</taxon>
        <taxon>Lysinibacillus</taxon>
    </lineage>
</organism>
<sequence length="280" mass="32365">MNDWEKLRQLQPSVQQKERMQPTYQTQPRQIYLLLSFLILTLCSSIIFLFPFSTQQQVNDIKHAYFSPTWSDTVTAQDMPKNSPFYFNQRMITHTSSLQQALTHAQLTEEDFVIRTLLVIALQDGELTYYGVDGTGQFITNLTSQDTFKFVQPITDLLETTKQSALYRLLATACIFLSFWLFRILTKRLDKKPRFWAATLPQVICLMVLSVITFSWVLYLTTMHQPFSIWLLLGPVLLIATLSIIFRYLAREPILVIVSVALCNALCVIGIYFFGLSVYL</sequence>
<feature type="transmembrane region" description="Helical" evidence="1">
    <location>
        <begin position="165"/>
        <end position="183"/>
    </location>
</feature>
<feature type="transmembrane region" description="Helical" evidence="1">
    <location>
        <begin position="195"/>
        <end position="221"/>
    </location>
</feature>
<accession>A0A917LH24</accession>
<evidence type="ECO:0008006" key="4">
    <source>
        <dbReference type="Google" id="ProtNLM"/>
    </source>
</evidence>
<reference evidence="2" key="1">
    <citation type="journal article" date="2014" name="Int. J. Syst. Evol. Microbiol.">
        <title>Complete genome sequence of Corynebacterium casei LMG S-19264T (=DSM 44701T), isolated from a smear-ripened cheese.</title>
        <authorList>
            <consortium name="US DOE Joint Genome Institute (JGI-PGF)"/>
            <person name="Walter F."/>
            <person name="Albersmeier A."/>
            <person name="Kalinowski J."/>
            <person name="Ruckert C."/>
        </authorList>
    </citation>
    <scope>NUCLEOTIDE SEQUENCE</scope>
    <source>
        <strain evidence="2">CGMCC 1.15760</strain>
    </source>
</reference>
<dbReference type="RefSeq" id="WP_188614592.1">
    <property type="nucleotide sequence ID" value="NZ_BMJT01000005.1"/>
</dbReference>
<dbReference type="AlphaFoldDB" id="A0A917LH24"/>
<dbReference type="EMBL" id="BMJT01000005">
    <property type="protein sequence ID" value="GGG22803.1"/>
    <property type="molecule type" value="Genomic_DNA"/>
</dbReference>
<evidence type="ECO:0000313" key="2">
    <source>
        <dbReference type="EMBL" id="GGG22803.1"/>
    </source>
</evidence>
<keyword evidence="3" id="KW-1185">Reference proteome</keyword>
<keyword evidence="1" id="KW-0472">Membrane</keyword>
<protein>
    <recommendedName>
        <fullName evidence="4">DUF1189 domain-containing protein</fullName>
    </recommendedName>
</protein>
<feature type="transmembrane region" description="Helical" evidence="1">
    <location>
        <begin position="31"/>
        <end position="52"/>
    </location>
</feature>
<dbReference type="Proteomes" id="UP000616608">
    <property type="component" value="Unassembled WGS sequence"/>
</dbReference>
<proteinExistence type="predicted"/>
<name>A0A917LH24_9BACI</name>